<dbReference type="Pfam" id="PF03370">
    <property type="entry name" value="CBM_21"/>
    <property type="match status" value="1"/>
</dbReference>
<feature type="domain" description="CBM21" evidence="2">
    <location>
        <begin position="351"/>
        <end position="416"/>
    </location>
</feature>
<dbReference type="GO" id="GO:0000164">
    <property type="term" value="C:protein phosphatase type 1 complex"/>
    <property type="evidence" value="ECO:0007669"/>
    <property type="project" value="TreeGrafter"/>
</dbReference>
<organism evidence="3 4">
    <name type="scientific">Gonium pectorale</name>
    <name type="common">Green alga</name>
    <dbReference type="NCBI Taxonomy" id="33097"/>
    <lineage>
        <taxon>Eukaryota</taxon>
        <taxon>Viridiplantae</taxon>
        <taxon>Chlorophyta</taxon>
        <taxon>core chlorophytes</taxon>
        <taxon>Chlorophyceae</taxon>
        <taxon>CS clade</taxon>
        <taxon>Chlamydomonadales</taxon>
        <taxon>Volvocaceae</taxon>
        <taxon>Gonium</taxon>
    </lineage>
</organism>
<sequence>MLKTLFGGRATADAADAAHHHHGTAQHDTATAGDERPAGASWLLLSLPGPVELRELSGSLDRQLTRGSLRIYGAVPTSSAGPWALGYLRVGSTDVAIGQIGRPAQEQYRRIDERTFKIVPAHSLAGGDGNGNGNSNFGGGEFSLLLIFPHGAASQDVSRTEAVLADLAIGRGGSGAAEPAGATHYHNTQHPPTIASTTTTATAGAAPSAASSGLLQPTDDSLVLFHDPDPARNMGWRNGQPVRLTHLERTPPARRSTGQRGLGQRAVAATGGDGGAAGGGAVAGGAGSAGSGGLAGSMGSPQQGRSLLGPNGAEVGSPGGTRSGRLRGLGLGGVWGSVSVANLAYEKVSANWDKRLGRGADNFKFAVDLDAAAASNGVALRSTLAAGNHVTLSLAVHYVVARQEHWDNNDGANYTFDLPCE</sequence>
<feature type="compositionally biased region" description="Gly residues" evidence="1">
    <location>
        <begin position="271"/>
        <end position="296"/>
    </location>
</feature>
<dbReference type="PANTHER" id="PTHR12307:SF36">
    <property type="entry name" value="GLYCOGEN-BINDING SUBUNIT 76A"/>
    <property type="match status" value="1"/>
</dbReference>
<dbReference type="EMBL" id="LSYV01000031">
    <property type="protein sequence ID" value="KXZ48168.1"/>
    <property type="molecule type" value="Genomic_DNA"/>
</dbReference>
<feature type="region of interest" description="Disordered" evidence="1">
    <location>
        <begin position="174"/>
        <end position="215"/>
    </location>
</feature>
<comment type="caution">
    <text evidence="3">The sequence shown here is derived from an EMBL/GenBank/DDBJ whole genome shotgun (WGS) entry which is preliminary data.</text>
</comment>
<gene>
    <name evidence="3" type="ORF">GPECTOR_30g264</name>
</gene>
<dbReference type="InterPro" id="IPR038175">
    <property type="entry name" value="CBM21_dom_sf"/>
</dbReference>
<dbReference type="Gene3D" id="2.60.40.2440">
    <property type="entry name" value="Carbohydrate binding type-21 domain"/>
    <property type="match status" value="1"/>
</dbReference>
<dbReference type="GO" id="GO:0008157">
    <property type="term" value="F:protein phosphatase 1 binding"/>
    <property type="evidence" value="ECO:0007669"/>
    <property type="project" value="TreeGrafter"/>
</dbReference>
<dbReference type="Proteomes" id="UP000075714">
    <property type="component" value="Unassembled WGS sequence"/>
</dbReference>
<dbReference type="AlphaFoldDB" id="A0A150GEC9"/>
<dbReference type="STRING" id="33097.A0A150GEC9"/>
<name>A0A150GEC9_GONPE</name>
<protein>
    <recommendedName>
        <fullName evidence="2">CBM21 domain-containing protein</fullName>
    </recommendedName>
</protein>
<evidence type="ECO:0000256" key="1">
    <source>
        <dbReference type="SAM" id="MobiDB-lite"/>
    </source>
</evidence>
<feature type="compositionally biased region" description="Low complexity" evidence="1">
    <location>
        <begin position="191"/>
        <end position="212"/>
    </location>
</feature>
<feature type="region of interest" description="Disordered" evidence="1">
    <location>
        <begin position="232"/>
        <end position="323"/>
    </location>
</feature>
<evidence type="ECO:0000313" key="3">
    <source>
        <dbReference type="EMBL" id="KXZ48168.1"/>
    </source>
</evidence>
<dbReference type="OrthoDB" id="544376at2759"/>
<evidence type="ECO:0000259" key="2">
    <source>
        <dbReference type="Pfam" id="PF03370"/>
    </source>
</evidence>
<accession>A0A150GEC9</accession>
<keyword evidence="4" id="KW-1185">Reference proteome</keyword>
<proteinExistence type="predicted"/>
<reference evidence="4" key="1">
    <citation type="journal article" date="2016" name="Nat. Commun.">
        <title>The Gonium pectorale genome demonstrates co-option of cell cycle regulation during the evolution of multicellularity.</title>
        <authorList>
            <person name="Hanschen E.R."/>
            <person name="Marriage T.N."/>
            <person name="Ferris P.J."/>
            <person name="Hamaji T."/>
            <person name="Toyoda A."/>
            <person name="Fujiyama A."/>
            <person name="Neme R."/>
            <person name="Noguchi H."/>
            <person name="Minakuchi Y."/>
            <person name="Suzuki M."/>
            <person name="Kawai-Toyooka H."/>
            <person name="Smith D.R."/>
            <person name="Sparks H."/>
            <person name="Anderson J."/>
            <person name="Bakaric R."/>
            <person name="Luria V."/>
            <person name="Karger A."/>
            <person name="Kirschner M.W."/>
            <person name="Durand P.M."/>
            <person name="Michod R.E."/>
            <person name="Nozaki H."/>
            <person name="Olson B.J."/>
        </authorList>
    </citation>
    <scope>NUCLEOTIDE SEQUENCE [LARGE SCALE GENOMIC DNA]</scope>
    <source>
        <strain evidence="4">NIES-2863</strain>
    </source>
</reference>
<dbReference type="InterPro" id="IPR050782">
    <property type="entry name" value="PP1_regulatory_subunit_3"/>
</dbReference>
<dbReference type="PANTHER" id="PTHR12307">
    <property type="entry name" value="PROTEIN PHOSPHATASE 1 REGULATORY SUBUNIT"/>
    <property type="match status" value="1"/>
</dbReference>
<dbReference type="InterPro" id="IPR005036">
    <property type="entry name" value="CBM21_dom"/>
</dbReference>
<evidence type="ECO:0000313" key="4">
    <source>
        <dbReference type="Proteomes" id="UP000075714"/>
    </source>
</evidence>